<gene>
    <name evidence="8" type="ORF">KZO38_09140</name>
</gene>
<dbReference type="InterPro" id="IPR033985">
    <property type="entry name" value="SusD-like_N"/>
</dbReference>
<evidence type="ECO:0000256" key="2">
    <source>
        <dbReference type="ARBA" id="ARBA00006275"/>
    </source>
</evidence>
<name>A0ABS6YEA5_9BACT</name>
<evidence type="ECO:0000259" key="6">
    <source>
        <dbReference type="Pfam" id="PF07980"/>
    </source>
</evidence>
<evidence type="ECO:0000313" key="8">
    <source>
        <dbReference type="EMBL" id="MBW4769916.1"/>
    </source>
</evidence>
<feature type="domain" description="SusD-like N-terminal" evidence="7">
    <location>
        <begin position="84"/>
        <end position="196"/>
    </location>
</feature>
<evidence type="ECO:0000313" key="9">
    <source>
        <dbReference type="Proteomes" id="UP000788426"/>
    </source>
</evidence>
<keyword evidence="5" id="KW-0998">Cell outer membrane</keyword>
<dbReference type="Pfam" id="PF14322">
    <property type="entry name" value="SusD-like_3"/>
    <property type="match status" value="1"/>
</dbReference>
<proteinExistence type="inferred from homology"/>
<dbReference type="SUPFAM" id="SSF48452">
    <property type="entry name" value="TPR-like"/>
    <property type="match status" value="1"/>
</dbReference>
<evidence type="ECO:0000256" key="4">
    <source>
        <dbReference type="ARBA" id="ARBA00023136"/>
    </source>
</evidence>
<dbReference type="InterPro" id="IPR012944">
    <property type="entry name" value="SusD_RagB_dom"/>
</dbReference>
<feature type="domain" description="RagB/SusD" evidence="6">
    <location>
        <begin position="357"/>
        <end position="531"/>
    </location>
</feature>
<keyword evidence="3" id="KW-0732">Signal</keyword>
<sequence>MCLACIPMLFTSCESLDQYPEDYFTGKSFWKDNTQVDGYMKGLHSYLRGTYSSLFNMGELRSGLLGDGDDGTGTSVFGESLAAQTVIKQDLREDNAYLSLWNGLYSEIVRVNLAIKEIPNCSFLSESQKNIYLGQAYGMRAYYYYLLYTTWGGVPLVTGTDILDKKISAKELSKGRAKPSEIMALLKDDITKSEDAYTAAGVDGFSNKYTWSKYATLMLKANIYVFAAKVTTGDQVATGQQDLQTAKTALQGIISANKFSLQPEFYQAFRSDYKNNNKEVIFCVPFNKVDNVYMPTVNNCLAQSNFFTAAYDLNNTKLSLADKSSYSNNTLINGLLRFQYKETFWLSFDDSDKRRDQTFLAVKNSPTQPATGSNFGVVLKKFSGTYYTDEGVHRLDADGPVYRYAETLLLMAEIENDLGNDPSTYINQIRERAYGTGYPVYTNQSKYDNTLAILHELDKEFVFEGKRWFALLRMTDNNNKSLVFDSAANYPFIKGGAAQGILSESEAYKMLWPISVSTKTNDGAIEQTPGY</sequence>
<evidence type="ECO:0000256" key="3">
    <source>
        <dbReference type="ARBA" id="ARBA00022729"/>
    </source>
</evidence>
<evidence type="ECO:0000259" key="7">
    <source>
        <dbReference type="Pfam" id="PF14322"/>
    </source>
</evidence>
<keyword evidence="4" id="KW-0472">Membrane</keyword>
<comment type="similarity">
    <text evidence="2">Belongs to the SusD family.</text>
</comment>
<comment type="subcellular location">
    <subcellularLocation>
        <location evidence="1">Cell outer membrane</location>
    </subcellularLocation>
</comment>
<reference evidence="8 9" key="1">
    <citation type="submission" date="2021-07" db="EMBL/GenBank/DDBJ databases">
        <title>Genomic diversity and antimicrobial resistance of Prevotella spp. isolated from chronic lung disease airways.</title>
        <authorList>
            <person name="Webb K.A."/>
            <person name="Olagoke O.S."/>
            <person name="Baird T."/>
            <person name="Neill J."/>
            <person name="Pham A."/>
            <person name="Wells T.J."/>
            <person name="Ramsay K.A."/>
            <person name="Bell S.C."/>
            <person name="Sarovich D.S."/>
            <person name="Price E.P."/>
        </authorList>
    </citation>
    <scope>NUCLEOTIDE SEQUENCE [LARGE SCALE GENOMIC DNA]</scope>
    <source>
        <strain evidence="8 9">SCHI0011.S.12</strain>
    </source>
</reference>
<dbReference type="Proteomes" id="UP000788426">
    <property type="component" value="Unassembled WGS sequence"/>
</dbReference>
<evidence type="ECO:0000256" key="1">
    <source>
        <dbReference type="ARBA" id="ARBA00004442"/>
    </source>
</evidence>
<dbReference type="Pfam" id="PF07980">
    <property type="entry name" value="SusD_RagB"/>
    <property type="match status" value="1"/>
</dbReference>
<dbReference type="EMBL" id="JAHXCT010000007">
    <property type="protein sequence ID" value="MBW4769916.1"/>
    <property type="molecule type" value="Genomic_DNA"/>
</dbReference>
<comment type="caution">
    <text evidence="8">The sequence shown here is derived from an EMBL/GenBank/DDBJ whole genome shotgun (WGS) entry which is preliminary data.</text>
</comment>
<evidence type="ECO:0000256" key="5">
    <source>
        <dbReference type="ARBA" id="ARBA00023237"/>
    </source>
</evidence>
<keyword evidence="9" id="KW-1185">Reference proteome</keyword>
<organism evidence="8 9">
    <name type="scientific">Hoylesella nanceiensis</name>
    <dbReference type="NCBI Taxonomy" id="425941"/>
    <lineage>
        <taxon>Bacteria</taxon>
        <taxon>Pseudomonadati</taxon>
        <taxon>Bacteroidota</taxon>
        <taxon>Bacteroidia</taxon>
        <taxon>Bacteroidales</taxon>
        <taxon>Prevotellaceae</taxon>
        <taxon>Hoylesella</taxon>
    </lineage>
</organism>
<protein>
    <submittedName>
        <fullName evidence="8">RagB/SusD family nutrient uptake outer membrane protein</fullName>
    </submittedName>
</protein>
<accession>A0ABS6YEA5</accession>
<dbReference type="InterPro" id="IPR011990">
    <property type="entry name" value="TPR-like_helical_dom_sf"/>
</dbReference>
<dbReference type="Gene3D" id="1.25.40.390">
    <property type="match status" value="1"/>
</dbReference>